<dbReference type="Gene3D" id="1.10.10.10">
    <property type="entry name" value="Winged helix-like DNA-binding domain superfamily/Winged helix DNA-binding domain"/>
    <property type="match status" value="1"/>
</dbReference>
<dbReference type="PRINTS" id="PR00598">
    <property type="entry name" value="HTHMARR"/>
</dbReference>
<evidence type="ECO:0000256" key="2">
    <source>
        <dbReference type="ARBA" id="ARBA00023125"/>
    </source>
</evidence>
<organism evidence="5 6">
    <name type="scientific">Methanomicrobium antiquum</name>
    <dbReference type="NCBI Taxonomy" id="487686"/>
    <lineage>
        <taxon>Archaea</taxon>
        <taxon>Methanobacteriati</taxon>
        <taxon>Methanobacteriota</taxon>
        <taxon>Stenosarchaea group</taxon>
        <taxon>Methanomicrobia</taxon>
        <taxon>Methanomicrobiales</taxon>
        <taxon>Methanomicrobiaceae</taxon>
        <taxon>Methanomicrobium</taxon>
    </lineage>
</organism>
<evidence type="ECO:0000256" key="1">
    <source>
        <dbReference type="ARBA" id="ARBA00023015"/>
    </source>
</evidence>
<dbReference type="SUPFAM" id="SSF46785">
    <property type="entry name" value="Winged helix' DNA-binding domain"/>
    <property type="match status" value="1"/>
</dbReference>
<gene>
    <name evidence="5" type="ORF">L1994_11345</name>
</gene>
<dbReference type="PANTHER" id="PTHR42756">
    <property type="entry name" value="TRANSCRIPTIONAL REGULATOR, MARR"/>
    <property type="match status" value="1"/>
</dbReference>
<keyword evidence="3" id="KW-0804">Transcription</keyword>
<feature type="domain" description="HTH marR-type" evidence="4">
    <location>
        <begin position="1"/>
        <end position="136"/>
    </location>
</feature>
<accession>A0AAF0FNH3</accession>
<dbReference type="PANTHER" id="PTHR42756:SF1">
    <property type="entry name" value="TRANSCRIPTIONAL REPRESSOR OF EMRAB OPERON"/>
    <property type="match status" value="1"/>
</dbReference>
<evidence type="ECO:0000256" key="3">
    <source>
        <dbReference type="ARBA" id="ARBA00023163"/>
    </source>
</evidence>
<reference evidence="5" key="1">
    <citation type="submission" date="2022-01" db="EMBL/GenBank/DDBJ databases">
        <title>Complete genome of Methanomicrobium antiquum DSM 21220.</title>
        <authorList>
            <person name="Chen S.-C."/>
            <person name="You Y.-T."/>
            <person name="Zhou Y.-Z."/>
            <person name="Lai M.-C."/>
        </authorList>
    </citation>
    <scope>NUCLEOTIDE SEQUENCE</scope>
    <source>
        <strain evidence="5">DSM 21220</strain>
    </source>
</reference>
<dbReference type="InterPro" id="IPR036388">
    <property type="entry name" value="WH-like_DNA-bd_sf"/>
</dbReference>
<dbReference type="GeneID" id="79951004"/>
<dbReference type="GO" id="GO:0003700">
    <property type="term" value="F:DNA-binding transcription factor activity"/>
    <property type="evidence" value="ECO:0007669"/>
    <property type="project" value="InterPro"/>
</dbReference>
<dbReference type="GO" id="GO:0003677">
    <property type="term" value="F:DNA binding"/>
    <property type="evidence" value="ECO:0007669"/>
    <property type="project" value="UniProtKB-KW"/>
</dbReference>
<keyword evidence="2" id="KW-0238">DNA-binding</keyword>
<dbReference type="InterPro" id="IPR000835">
    <property type="entry name" value="HTH_MarR-typ"/>
</dbReference>
<proteinExistence type="predicted"/>
<dbReference type="PROSITE" id="PS50995">
    <property type="entry name" value="HTH_MARR_2"/>
    <property type="match status" value="1"/>
</dbReference>
<dbReference type="Proteomes" id="UP001218895">
    <property type="component" value="Chromosome"/>
</dbReference>
<sequence length="138" mass="15525">MNLTEELNENLVEFFDRFTSWENSVIQQGSLTVAGAHAIEKLGHNGSMSMKDLSKSLGVTTGTITVTVDRLEKGGYAVRDRSESDRRSYIIRLTEKGKEAFFDHHSHHMSLSDEIASILSEDEVKSLVRILEKINKTI</sequence>
<dbReference type="KEGG" id="manq:L1994_11345"/>
<dbReference type="RefSeq" id="WP_278099549.1">
    <property type="nucleotide sequence ID" value="NZ_CP091092.1"/>
</dbReference>
<keyword evidence="1" id="KW-0805">Transcription regulation</keyword>
<evidence type="ECO:0000259" key="4">
    <source>
        <dbReference type="PROSITE" id="PS50995"/>
    </source>
</evidence>
<dbReference type="AlphaFoldDB" id="A0AAF0FNH3"/>
<dbReference type="SMART" id="SM00347">
    <property type="entry name" value="HTH_MARR"/>
    <property type="match status" value="1"/>
</dbReference>
<dbReference type="EMBL" id="CP091092">
    <property type="protein sequence ID" value="WFN36712.1"/>
    <property type="molecule type" value="Genomic_DNA"/>
</dbReference>
<protein>
    <submittedName>
        <fullName evidence="5">MarR family winged helix-turn-helix transcriptional regulator</fullName>
    </submittedName>
</protein>
<keyword evidence="6" id="KW-1185">Reference proteome</keyword>
<dbReference type="InterPro" id="IPR036390">
    <property type="entry name" value="WH_DNA-bd_sf"/>
</dbReference>
<name>A0AAF0FNH3_9EURY</name>
<dbReference type="Pfam" id="PF01047">
    <property type="entry name" value="MarR"/>
    <property type="match status" value="1"/>
</dbReference>
<evidence type="ECO:0000313" key="5">
    <source>
        <dbReference type="EMBL" id="WFN36712.1"/>
    </source>
</evidence>
<evidence type="ECO:0000313" key="6">
    <source>
        <dbReference type="Proteomes" id="UP001218895"/>
    </source>
</evidence>